<evidence type="ECO:0000256" key="1">
    <source>
        <dbReference type="SAM" id="MobiDB-lite"/>
    </source>
</evidence>
<dbReference type="Proteomes" id="UP000273054">
    <property type="component" value="Segment"/>
</dbReference>
<gene>
    <name evidence="2" type="ORF">BRZCDTV_173</name>
</gene>
<accession>A0A2R8FDS0</accession>
<keyword evidence="3" id="KW-1185">Reference proteome</keyword>
<dbReference type="EMBL" id="LT994651">
    <property type="protein sequence ID" value="SPN79129.1"/>
    <property type="molecule type" value="Genomic_DNA"/>
</dbReference>
<proteinExistence type="predicted"/>
<name>A0A2R8FDS0_9VIRU</name>
<evidence type="ECO:0000313" key="3">
    <source>
        <dbReference type="Proteomes" id="UP000273054"/>
    </source>
</evidence>
<reference evidence="2" key="1">
    <citation type="submission" date="2018-03" db="EMBL/GenBank/DDBJ databases">
        <authorList>
            <consortium name="Urmite Genomes"/>
        </authorList>
    </citation>
    <scope>NUCLEOTIDE SEQUENCE [LARGE SCALE GENOMIC DNA]</scope>
    <source>
        <strain evidence="2">IHUMI-27.7</strain>
    </source>
</reference>
<organism evidence="2">
    <name type="scientific">Brazilian cedratvirus IHUMI</name>
    <dbReference type="NCBI Taxonomy" id="2126980"/>
    <lineage>
        <taxon>Viruses</taxon>
        <taxon>Pithoviruses</taxon>
        <taxon>Orthocedratvirinae</taxon>
        <taxon>Alphacedratvirus</taxon>
        <taxon>Alphacedratvirus brasiliense</taxon>
    </lineage>
</organism>
<feature type="region of interest" description="Disordered" evidence="1">
    <location>
        <begin position="1"/>
        <end position="31"/>
    </location>
</feature>
<sequence length="63" mass="6898">MFDGKSKGGLSLPSSTLVKEEQSNTSYQTWCEEKEGVKQPSAILGEERERATIGTLLYFGNIG</sequence>
<protein>
    <submittedName>
        <fullName evidence="2">Uncharacterized protein</fullName>
    </submittedName>
</protein>
<evidence type="ECO:0000313" key="2">
    <source>
        <dbReference type="EMBL" id="SPN79129.1"/>
    </source>
</evidence>